<evidence type="ECO:0000259" key="4">
    <source>
        <dbReference type="Pfam" id="PF18741"/>
    </source>
</evidence>
<feature type="compositionally biased region" description="Low complexity" evidence="1">
    <location>
        <begin position="251"/>
        <end position="260"/>
    </location>
</feature>
<dbReference type="Pfam" id="PF13195">
    <property type="entry name" value="DUF4011"/>
    <property type="match status" value="1"/>
</dbReference>
<evidence type="ECO:0000259" key="3">
    <source>
        <dbReference type="Pfam" id="PF13087"/>
    </source>
</evidence>
<feature type="compositionally biased region" description="Gly residues" evidence="1">
    <location>
        <begin position="479"/>
        <end position="492"/>
    </location>
</feature>
<feature type="region of interest" description="Disordered" evidence="1">
    <location>
        <begin position="242"/>
        <end position="262"/>
    </location>
</feature>
<dbReference type="Pfam" id="PF13086">
    <property type="entry name" value="AAA_11"/>
    <property type="match status" value="2"/>
</dbReference>
<dbReference type="EMBL" id="BAABAZ010000006">
    <property type="protein sequence ID" value="GAA4284189.1"/>
    <property type="molecule type" value="Genomic_DNA"/>
</dbReference>
<dbReference type="InterPro" id="IPR025103">
    <property type="entry name" value="DUF4011"/>
</dbReference>
<dbReference type="Pfam" id="PF18741">
    <property type="entry name" value="MTES_1575"/>
    <property type="match status" value="1"/>
</dbReference>
<feature type="region of interest" description="Disordered" evidence="1">
    <location>
        <begin position="770"/>
        <end position="789"/>
    </location>
</feature>
<dbReference type="InterPro" id="IPR049468">
    <property type="entry name" value="Restrct_endonuc-II-like_dom"/>
</dbReference>
<dbReference type="PANTHER" id="PTHR10887:SF530">
    <property type="entry name" value="SUPERFAMILY I DNA HELICASES"/>
    <property type="match status" value="1"/>
</dbReference>
<dbReference type="InterPro" id="IPR045055">
    <property type="entry name" value="DNA2/NAM7-like"/>
</dbReference>
<feature type="domain" description="DNA2/NAM7 helicase helicase" evidence="2">
    <location>
        <begin position="1138"/>
        <end position="1202"/>
    </location>
</feature>
<feature type="domain" description="Restriction endonuclease type II-like" evidence="4">
    <location>
        <begin position="1471"/>
        <end position="1563"/>
    </location>
</feature>
<dbReference type="InterPro" id="IPR041677">
    <property type="entry name" value="DNA2/NAM7_AAA_11"/>
</dbReference>
<sequence>MLNEDEKQDTATPALQIIAAADSVVPVLRDRILELSPEAIDEETWLRILAGRGSSGRTAPGRAPSFDSPADLLTVLAEFDGSLAIGGSPLRARWARDAITHLTIAHTRPDSVDAALVTRFTDTLAMLMESIGLGMIAAEAPAADRPGTRLTDHHLHTELDELAVELVVHDVYSQRLAAAGISPIISIALTNSGKTPVVVSTLEAAFAGRSERENWWRGPEIEIPAGDTVHLDRYELSWNPSIPGAAGGSTGTTTTGGSAAKADVPTDDELIIAIGAAGRSRELTAPVSWIPAGSWSLAAPPELVADFVHSADPAIHALAATLPAPPGPDEEPRTAAQVLELAARAVDHKLTVTPEQLGEAPASFRTPSAVRAAGTASTSERALLIAGLLEYLDVPVALIGTRAGLYAGVGHSFDIAEVTALRSHAAVQAELSAMTTAGVPHSASRTGFTTGDAAFIVDLGAARGLIGAADTPAPATAGAGRGDAAGTSGVGGAPAAEPRSFHRWKRELLDLSFTNPLLRLRATSGAALQVPREALAEFEDRLSAGTAFSLQPRSRTQSTDRGLPVDRYRLGSGGHGGLGGHKPVAEPVADLRAGRLTAVPYSGSFDTRLQQLSQEARKSKQENGYPSLFVTIGSVEWLDRKGKEGHSPLLLAPVNITGTARTGYGIHLEPGGEMQTNQSLAEKLRGETGQQIPVLSNPPTDAAGLDVERVLAQLPHDLQAAGIGARIHHDVRLVRLAYGTLPQWRDLNDNWRELLRSPVAEHITRTPFARFRDPRPPAELTPDSEVSTWLPSRADSSQLDAVVAAGNGNSFVLEGPPGTGKSQTITNMIADGLARGRRILFVAEKQAALDVVQRRLRAFGLDPLVLDVHSSRQSGRAVREQLAASLKVPAQAQLDRLAAARRELAEVVARLRAYPEALHGQGGPSDSTAAASGAAASTGHDENVWSLFQTCLEEESELDPTAEWQPEHLAPAELLAHGEPDEAQLAGLAKRIRRLRRRVDGDVSERADNQDGDVVQLRKALRELADAGLIRPAAEISRGRSADKLAEAISLALARERLRRAVEESGLNEFSGTDRAQTVRRYVELAEQVTALTRDAMVGVIAGRRSWNAGDGPSPEFTAEVNKVRGGTIRRLFQEFGDEVLSTTPCVLMSPAGASKYLPVAGPRFDTVIFDEASQITTASAIGALGRAQAAVIVGDSQQMPPSTEFAADTEEELPEAETEGRGTSRRLESVLTQAVNAGFERKWLQWHYRSRNEELIAFSNRKYYRGKLASFPAPPVADRKFPVDLRFIGGEYAKGPGGAKVNRAESEAVVAEVHARLTRSPEKSIAVVTFNASQRTFIENALESSGDPRILAALSSDGEPLMVKNVDNVQGDERDVVLFSIGYAPDRRTGRLNQSFGPVNRAGGERRFNVAITRAREEIVIFTSLRSDDLDLRSSRSRGLQDLRDYLADAERGSVVRRQSVSDRSTLYRDQIAARLRERGLTVETGVGTSSFVVDLAVRVGDSGWLALLLDPPSWAAMPTAWDRDGLPITVLEGSMGWIRTERVLVADWLTDPGAVVEKVADAAQRGLEATAGVKG</sequence>
<evidence type="ECO:0000259" key="2">
    <source>
        <dbReference type="Pfam" id="PF13086"/>
    </source>
</evidence>
<dbReference type="CDD" id="cd18808">
    <property type="entry name" value="SF1_C_Upf1"/>
    <property type="match status" value="1"/>
</dbReference>
<dbReference type="SUPFAM" id="SSF52540">
    <property type="entry name" value="P-loop containing nucleoside triphosphate hydrolases"/>
    <property type="match status" value="1"/>
</dbReference>
<evidence type="ECO:0000313" key="5">
    <source>
        <dbReference type="EMBL" id="GAA4284189.1"/>
    </source>
</evidence>
<reference evidence="6" key="1">
    <citation type="journal article" date="2019" name="Int. J. Syst. Evol. Microbiol.">
        <title>The Global Catalogue of Microorganisms (GCM) 10K type strain sequencing project: providing services to taxonomists for standard genome sequencing and annotation.</title>
        <authorList>
            <consortium name="The Broad Institute Genomics Platform"/>
            <consortium name="The Broad Institute Genome Sequencing Center for Infectious Disease"/>
            <person name="Wu L."/>
            <person name="Ma J."/>
        </authorList>
    </citation>
    <scope>NUCLEOTIDE SEQUENCE [LARGE SCALE GENOMIC DNA]</scope>
    <source>
        <strain evidence="6">JCM 17458</strain>
    </source>
</reference>
<evidence type="ECO:0008006" key="7">
    <source>
        <dbReference type="Google" id="ProtNLM"/>
    </source>
</evidence>
<gene>
    <name evidence="5" type="ORF">GCM10022261_17200</name>
</gene>
<feature type="region of interest" description="Disordered" evidence="1">
    <location>
        <begin position="917"/>
        <end position="936"/>
    </location>
</feature>
<dbReference type="Pfam" id="PF13087">
    <property type="entry name" value="AAA_12"/>
    <property type="match status" value="1"/>
</dbReference>
<dbReference type="Gene3D" id="3.40.50.300">
    <property type="entry name" value="P-loop containing nucleotide triphosphate hydrolases"/>
    <property type="match status" value="2"/>
</dbReference>
<feature type="compositionally biased region" description="Acidic residues" evidence="1">
    <location>
        <begin position="1208"/>
        <end position="1218"/>
    </location>
</feature>
<feature type="domain" description="DNA2/NAM7 helicase helicase" evidence="2">
    <location>
        <begin position="795"/>
        <end position="858"/>
    </location>
</feature>
<protein>
    <recommendedName>
        <fullName evidence="7">AAA domain-containing protein</fullName>
    </recommendedName>
</protein>
<dbReference type="RefSeq" id="WP_236866473.1">
    <property type="nucleotide sequence ID" value="NZ_BAABAZ010000006.1"/>
</dbReference>
<proteinExistence type="predicted"/>
<organism evidence="5 6">
    <name type="scientific">Brevibacterium daeguense</name>
    <dbReference type="NCBI Taxonomy" id="909936"/>
    <lineage>
        <taxon>Bacteria</taxon>
        <taxon>Bacillati</taxon>
        <taxon>Actinomycetota</taxon>
        <taxon>Actinomycetes</taxon>
        <taxon>Micrococcales</taxon>
        <taxon>Brevibacteriaceae</taxon>
        <taxon>Brevibacterium</taxon>
    </lineage>
</organism>
<dbReference type="InterPro" id="IPR047187">
    <property type="entry name" value="SF1_C_Upf1"/>
</dbReference>
<keyword evidence="6" id="KW-1185">Reference proteome</keyword>
<accession>A0ABP8EJR7</accession>
<evidence type="ECO:0000313" key="6">
    <source>
        <dbReference type="Proteomes" id="UP001501586"/>
    </source>
</evidence>
<dbReference type="Proteomes" id="UP001501586">
    <property type="component" value="Unassembled WGS sequence"/>
</dbReference>
<feature type="region of interest" description="Disordered" evidence="1">
    <location>
        <begin position="475"/>
        <end position="497"/>
    </location>
</feature>
<name>A0ABP8EJR7_9MICO</name>
<feature type="region of interest" description="Disordered" evidence="1">
    <location>
        <begin position="1199"/>
        <end position="1225"/>
    </location>
</feature>
<evidence type="ECO:0000256" key="1">
    <source>
        <dbReference type="SAM" id="MobiDB-lite"/>
    </source>
</evidence>
<dbReference type="InterPro" id="IPR041679">
    <property type="entry name" value="DNA2/NAM7-like_C"/>
</dbReference>
<dbReference type="InterPro" id="IPR027417">
    <property type="entry name" value="P-loop_NTPase"/>
</dbReference>
<feature type="domain" description="DNA2/NAM7 helicase-like C-terminal" evidence="3">
    <location>
        <begin position="1230"/>
        <end position="1424"/>
    </location>
</feature>
<feature type="compositionally biased region" description="Low complexity" evidence="1">
    <location>
        <begin position="924"/>
        <end position="936"/>
    </location>
</feature>
<comment type="caution">
    <text evidence="5">The sequence shown here is derived from an EMBL/GenBank/DDBJ whole genome shotgun (WGS) entry which is preliminary data.</text>
</comment>
<dbReference type="PANTHER" id="PTHR10887">
    <property type="entry name" value="DNA2/NAM7 HELICASE FAMILY"/>
    <property type="match status" value="1"/>
</dbReference>